<gene>
    <name evidence="3" type="ORF">SAMN04488047_14310</name>
</gene>
<feature type="coiled-coil region" evidence="1">
    <location>
        <begin position="1"/>
        <end position="51"/>
    </location>
</feature>
<evidence type="ECO:0000256" key="1">
    <source>
        <dbReference type="SAM" id="Coils"/>
    </source>
</evidence>
<evidence type="ECO:0000313" key="3">
    <source>
        <dbReference type="EMBL" id="SFQ17159.1"/>
    </source>
</evidence>
<keyword evidence="1" id="KW-0175">Coiled coil</keyword>
<sequence length="250" mass="29725">MQDGKTELEKMISELARLRRIADDSLSLPDREMILERLIELERMAADAAQEYASLEAPEKEQREEEQRRAEEVRRILGWIAMAGSPLATGHFQQFLQQEIDVDLVDDAGRSPWIEFIETARFYYKETRRHLPEHLWEAFSEWVRHQKVPEPDVMTLMGFLSKYKNYSNHQLIPWYYGGIEICDPDKLHWSERKRRGGPPRYKNTSKGSWNDHSPHVFTEEELDARDRERERERMALSYDEWLREAASQSD</sequence>
<dbReference type="AlphaFoldDB" id="A0A1I5WBT2"/>
<feature type="region of interest" description="Disordered" evidence="2">
    <location>
        <begin position="193"/>
        <end position="228"/>
    </location>
</feature>
<dbReference type="EMBL" id="FOXA01000043">
    <property type="protein sequence ID" value="SFQ17159.1"/>
    <property type="molecule type" value="Genomic_DNA"/>
</dbReference>
<organism evidence="3 4">
    <name type="scientific">Tranquillimonas alkanivorans</name>
    <dbReference type="NCBI Taxonomy" id="441119"/>
    <lineage>
        <taxon>Bacteria</taxon>
        <taxon>Pseudomonadati</taxon>
        <taxon>Pseudomonadota</taxon>
        <taxon>Alphaproteobacteria</taxon>
        <taxon>Rhodobacterales</taxon>
        <taxon>Roseobacteraceae</taxon>
        <taxon>Tranquillimonas</taxon>
    </lineage>
</organism>
<dbReference type="RefSeq" id="WP_093425666.1">
    <property type="nucleotide sequence ID" value="NZ_FOXA01000043.1"/>
</dbReference>
<evidence type="ECO:0000313" key="4">
    <source>
        <dbReference type="Proteomes" id="UP000199356"/>
    </source>
</evidence>
<proteinExistence type="predicted"/>
<reference evidence="3 4" key="1">
    <citation type="submission" date="2016-10" db="EMBL/GenBank/DDBJ databases">
        <authorList>
            <person name="de Groot N.N."/>
        </authorList>
    </citation>
    <scope>NUCLEOTIDE SEQUENCE [LARGE SCALE GENOMIC DNA]</scope>
    <source>
        <strain evidence="3 4">DSM 19547</strain>
    </source>
</reference>
<name>A0A1I5WBT2_9RHOB</name>
<accession>A0A1I5WBT2</accession>
<protein>
    <submittedName>
        <fullName evidence="3">Uncharacterized protein</fullName>
    </submittedName>
</protein>
<feature type="compositionally biased region" description="Polar residues" evidence="2">
    <location>
        <begin position="202"/>
        <end position="211"/>
    </location>
</feature>
<evidence type="ECO:0000256" key="2">
    <source>
        <dbReference type="SAM" id="MobiDB-lite"/>
    </source>
</evidence>
<keyword evidence="4" id="KW-1185">Reference proteome</keyword>
<dbReference type="Proteomes" id="UP000199356">
    <property type="component" value="Unassembled WGS sequence"/>
</dbReference>
<feature type="compositionally biased region" description="Basic and acidic residues" evidence="2">
    <location>
        <begin position="212"/>
        <end position="228"/>
    </location>
</feature>